<organism evidence="1 2">
    <name type="scientific">Caballeronia arationis</name>
    <dbReference type="NCBI Taxonomy" id="1777142"/>
    <lineage>
        <taxon>Bacteria</taxon>
        <taxon>Pseudomonadati</taxon>
        <taxon>Pseudomonadota</taxon>
        <taxon>Betaproteobacteria</taxon>
        <taxon>Burkholderiales</taxon>
        <taxon>Burkholderiaceae</taxon>
        <taxon>Caballeronia</taxon>
    </lineage>
</organism>
<name>A0A7Z7IDG3_9BURK</name>
<dbReference type="Gene3D" id="1.10.10.10">
    <property type="entry name" value="Winged helix-like DNA-binding domain superfamily/Winged helix DNA-binding domain"/>
    <property type="match status" value="1"/>
</dbReference>
<evidence type="ECO:0000313" key="1">
    <source>
        <dbReference type="EMBL" id="SOE87967.1"/>
    </source>
</evidence>
<dbReference type="AlphaFoldDB" id="A0A7Z7IDG3"/>
<dbReference type="RefSeq" id="WP_097190684.1">
    <property type="nucleotide sequence ID" value="NZ_OCSU01000003.1"/>
</dbReference>
<dbReference type="InterPro" id="IPR036388">
    <property type="entry name" value="WH-like_DNA-bd_sf"/>
</dbReference>
<dbReference type="Proteomes" id="UP000219522">
    <property type="component" value="Unassembled WGS sequence"/>
</dbReference>
<proteinExistence type="predicted"/>
<comment type="caution">
    <text evidence="1">The sequence shown here is derived from an EMBL/GenBank/DDBJ whole genome shotgun (WGS) entry which is preliminary data.</text>
</comment>
<gene>
    <name evidence="1" type="ORF">SAMN05446927_6556</name>
</gene>
<sequence>MARTGRPIKDFEAKAHAVEENGFPRSDVFPWWRKFHQLQQGCRRRDGIENELTFADYMQKVREAGMNSPADIGTARGKFQLGRVGDSGNYTVDGCRFVTREVNTSEAYANGRYENKKRITAQVLRERFTGQTKYSSDHCQAVSEAHSKAFTVTSPAGVTYVGKNLKEFCRDFDLNGGTMGQVLLGKARAHKGWTGAYDDAPEELIGIAGGCN</sequence>
<reference evidence="1 2" key="1">
    <citation type="submission" date="2017-09" db="EMBL/GenBank/DDBJ databases">
        <authorList>
            <person name="Varghese N."/>
            <person name="Submissions S."/>
        </authorList>
    </citation>
    <scope>NUCLEOTIDE SEQUENCE [LARGE SCALE GENOMIC DNA]</scope>
    <source>
        <strain evidence="1 2">OK806</strain>
    </source>
</reference>
<dbReference type="EMBL" id="OCSU01000003">
    <property type="protein sequence ID" value="SOE87967.1"/>
    <property type="molecule type" value="Genomic_DNA"/>
</dbReference>
<evidence type="ECO:0000313" key="2">
    <source>
        <dbReference type="Proteomes" id="UP000219522"/>
    </source>
</evidence>
<keyword evidence="2" id="KW-1185">Reference proteome</keyword>
<accession>A0A7Z7IDG3</accession>
<protein>
    <submittedName>
        <fullName evidence="1">Uncharacterized protein</fullName>
    </submittedName>
</protein>